<evidence type="ECO:0000313" key="2">
    <source>
        <dbReference type="EMBL" id="MCQ5154484.1"/>
    </source>
</evidence>
<keyword evidence="1" id="KW-0812">Transmembrane</keyword>
<keyword evidence="1" id="KW-0472">Membrane</keyword>
<accession>A0AAW5KLM8</accession>
<evidence type="ECO:0000313" key="3">
    <source>
        <dbReference type="Proteomes" id="UP001206236"/>
    </source>
</evidence>
<sequence>MNPVSTTAEGGNTLVNVGEVMTQFANSAIQGISDSIVALIPVITLTTVIGIAIRMFKKYVKA</sequence>
<feature type="transmembrane region" description="Helical" evidence="1">
    <location>
        <begin position="36"/>
        <end position="56"/>
    </location>
</feature>
<reference evidence="2" key="1">
    <citation type="submission" date="2022-06" db="EMBL/GenBank/DDBJ databases">
        <title>Isolation of gut microbiota from human fecal samples.</title>
        <authorList>
            <person name="Pamer E.G."/>
            <person name="Barat B."/>
            <person name="Waligurski E."/>
            <person name="Medina S."/>
            <person name="Paddock L."/>
            <person name="Mostad J."/>
        </authorList>
    </citation>
    <scope>NUCLEOTIDE SEQUENCE</scope>
    <source>
        <strain evidence="2">DFI.5.57</strain>
    </source>
</reference>
<proteinExistence type="predicted"/>
<dbReference type="RefSeq" id="WP_118059413.1">
    <property type="nucleotide sequence ID" value="NZ_DAVZMI010000062.1"/>
</dbReference>
<gene>
    <name evidence="2" type="ORF">NE632_14435</name>
</gene>
<dbReference type="AlphaFoldDB" id="A0AAW5KLM8"/>
<comment type="caution">
    <text evidence="2">The sequence shown here is derived from an EMBL/GenBank/DDBJ whole genome shotgun (WGS) entry which is preliminary data.</text>
</comment>
<evidence type="ECO:0000256" key="1">
    <source>
        <dbReference type="SAM" id="Phobius"/>
    </source>
</evidence>
<name>A0AAW5KLM8_9FIRM</name>
<dbReference type="Proteomes" id="UP001206236">
    <property type="component" value="Unassembled WGS sequence"/>
</dbReference>
<organism evidence="2 3">
    <name type="scientific">Ruminococcus bicirculans</name>
    <name type="common">ex Wegman et al. 2014</name>
    <dbReference type="NCBI Taxonomy" id="1160721"/>
    <lineage>
        <taxon>Bacteria</taxon>
        <taxon>Bacillati</taxon>
        <taxon>Bacillota</taxon>
        <taxon>Clostridia</taxon>
        <taxon>Eubacteriales</taxon>
        <taxon>Oscillospiraceae</taxon>
        <taxon>Ruminococcus</taxon>
    </lineage>
</organism>
<protein>
    <submittedName>
        <fullName evidence="2">Uncharacterized protein</fullName>
    </submittedName>
</protein>
<dbReference type="EMBL" id="JANGCN010000086">
    <property type="protein sequence ID" value="MCQ5154484.1"/>
    <property type="molecule type" value="Genomic_DNA"/>
</dbReference>
<keyword evidence="1" id="KW-1133">Transmembrane helix</keyword>